<accession>A0A917Z839</accession>
<proteinExistence type="predicted"/>
<dbReference type="RefSeq" id="WP_189127413.1">
    <property type="nucleotide sequence ID" value="NZ_BMNH01000023.1"/>
</dbReference>
<name>A0A917Z839_9ACTN</name>
<feature type="signal peptide" evidence="1">
    <location>
        <begin position="1"/>
        <end position="24"/>
    </location>
</feature>
<keyword evidence="3" id="KW-1185">Reference proteome</keyword>
<reference evidence="2" key="2">
    <citation type="submission" date="2020-09" db="EMBL/GenBank/DDBJ databases">
        <authorList>
            <person name="Sun Q."/>
            <person name="Zhou Y."/>
        </authorList>
    </citation>
    <scope>NUCLEOTIDE SEQUENCE</scope>
    <source>
        <strain evidence="2">CGMCC 4.7368</strain>
    </source>
</reference>
<gene>
    <name evidence="2" type="ORF">GCM10012289_58570</name>
</gene>
<feature type="chain" id="PRO_5037597681" evidence="1">
    <location>
        <begin position="25"/>
        <end position="71"/>
    </location>
</feature>
<evidence type="ECO:0000256" key="1">
    <source>
        <dbReference type="SAM" id="SignalP"/>
    </source>
</evidence>
<dbReference type="Proteomes" id="UP000646523">
    <property type="component" value="Unassembled WGS sequence"/>
</dbReference>
<evidence type="ECO:0000313" key="3">
    <source>
        <dbReference type="Proteomes" id="UP000646523"/>
    </source>
</evidence>
<organism evidence="2 3">
    <name type="scientific">Nonomuraea cavernae</name>
    <dbReference type="NCBI Taxonomy" id="2045107"/>
    <lineage>
        <taxon>Bacteria</taxon>
        <taxon>Bacillati</taxon>
        <taxon>Actinomycetota</taxon>
        <taxon>Actinomycetes</taxon>
        <taxon>Streptosporangiales</taxon>
        <taxon>Streptosporangiaceae</taxon>
        <taxon>Nonomuraea</taxon>
    </lineage>
</organism>
<sequence>MIKKVNALGDKLLGLLLPSSSADAAPLCQGKYLYTDGSGCNYYCYRWLDRSSKLKWCGNDRTCRAVCYDCC</sequence>
<evidence type="ECO:0000313" key="2">
    <source>
        <dbReference type="EMBL" id="GGO77877.1"/>
    </source>
</evidence>
<keyword evidence="1" id="KW-0732">Signal</keyword>
<dbReference type="AlphaFoldDB" id="A0A917Z839"/>
<protein>
    <submittedName>
        <fullName evidence="2">Uncharacterized protein</fullName>
    </submittedName>
</protein>
<dbReference type="EMBL" id="BMNH01000023">
    <property type="protein sequence ID" value="GGO77877.1"/>
    <property type="molecule type" value="Genomic_DNA"/>
</dbReference>
<comment type="caution">
    <text evidence="2">The sequence shown here is derived from an EMBL/GenBank/DDBJ whole genome shotgun (WGS) entry which is preliminary data.</text>
</comment>
<reference evidence="2" key="1">
    <citation type="journal article" date="2014" name="Int. J. Syst. Evol. Microbiol.">
        <title>Complete genome sequence of Corynebacterium casei LMG S-19264T (=DSM 44701T), isolated from a smear-ripened cheese.</title>
        <authorList>
            <consortium name="US DOE Joint Genome Institute (JGI-PGF)"/>
            <person name="Walter F."/>
            <person name="Albersmeier A."/>
            <person name="Kalinowski J."/>
            <person name="Ruckert C."/>
        </authorList>
    </citation>
    <scope>NUCLEOTIDE SEQUENCE</scope>
    <source>
        <strain evidence="2">CGMCC 4.7368</strain>
    </source>
</reference>